<dbReference type="PANTHER" id="PTHR47843:SF5">
    <property type="entry name" value="BTB_POZ DOMAIN PROTEIN"/>
    <property type="match status" value="1"/>
</dbReference>
<dbReference type="Proteomes" id="UP000472372">
    <property type="component" value="Chromosome 1"/>
</dbReference>
<dbReference type="SUPFAM" id="SSF54695">
    <property type="entry name" value="POZ domain"/>
    <property type="match status" value="1"/>
</dbReference>
<dbReference type="AlphaFoldDB" id="A0A6S6VUK2"/>
<dbReference type="InterPro" id="IPR011333">
    <property type="entry name" value="SKP1/BTB/POZ_sf"/>
</dbReference>
<dbReference type="Gene3D" id="3.30.710.10">
    <property type="entry name" value="Potassium Channel Kv1.1, Chain A"/>
    <property type="match status" value="1"/>
</dbReference>
<dbReference type="EMBL" id="HG992977">
    <property type="protein sequence ID" value="CAE6999864.1"/>
    <property type="molecule type" value="Genomic_DNA"/>
</dbReference>
<dbReference type="PANTHER" id="PTHR47843">
    <property type="entry name" value="BTB DOMAIN-CONTAINING PROTEIN-RELATED"/>
    <property type="match status" value="1"/>
</dbReference>
<evidence type="ECO:0000313" key="1">
    <source>
        <dbReference type="EMBL" id="CAE6999864.1"/>
    </source>
</evidence>
<dbReference type="CDD" id="cd18186">
    <property type="entry name" value="BTB_POZ_ZBTB_KLHL-like"/>
    <property type="match status" value="1"/>
</dbReference>
<dbReference type="PROSITE" id="PS50097">
    <property type="entry name" value="BTB"/>
    <property type="match status" value="1"/>
</dbReference>
<name>A0A6S6VUK2_9PLEO</name>
<evidence type="ECO:0000313" key="2">
    <source>
        <dbReference type="Proteomes" id="UP000472372"/>
    </source>
</evidence>
<reference evidence="1" key="1">
    <citation type="submission" date="2021-02" db="EMBL/GenBank/DDBJ databases">
        <authorList>
            <person name="Syme A R."/>
            <person name="Syme A R."/>
            <person name="Moolhuijzen P."/>
        </authorList>
    </citation>
    <scope>NUCLEOTIDE SEQUENCE</scope>
    <source>
        <strain evidence="1">W1-1</strain>
    </source>
</reference>
<sequence length="378" mass="42452">MSLSVNDENASVIWPIQSFAVSNDFKSPGPAILLLDRANSEFGLIYETEPGVNVMAQFPDTGDAIYFQVFKVRAACTRFNNTCKKVCILMQHFQLDLHFTTGAHAADFIQKLARAATKVRNIHFEVHEAVSKAAIERPNFNMEKEGYADRINQQWMEIPNETISEWACIYKTGKCSDFTVIAGGKTFPVHRVLLCTRSQYFNAVCDGQFSETEERSITLPESHQTVSTMLQEIYEVYNSTTGSIFTSFALLHEMEKEHVIRDLLALFVASDKYDLEPIKQKVSEAIVDRMTFIHDPLSIVDLAACIYDAAFPQIDRGLRKAIIAHVQTRLPSIMDDEAAWEDYSGNKAVLKALHIHQCEMIDGPAFGVLTPLASPAKK</sequence>
<accession>A0A6S6VUK2</accession>
<protein>
    <submittedName>
        <fullName evidence="1">BTB domain containing protein</fullName>
    </submittedName>
</protein>
<gene>
    <name evidence="1" type="ORF">PTTW11_00965</name>
</gene>
<organism evidence="1 2">
    <name type="scientific">Pyrenophora teres f. teres</name>
    <dbReference type="NCBI Taxonomy" id="97479"/>
    <lineage>
        <taxon>Eukaryota</taxon>
        <taxon>Fungi</taxon>
        <taxon>Dikarya</taxon>
        <taxon>Ascomycota</taxon>
        <taxon>Pezizomycotina</taxon>
        <taxon>Dothideomycetes</taxon>
        <taxon>Pleosporomycetidae</taxon>
        <taxon>Pleosporales</taxon>
        <taxon>Pleosporineae</taxon>
        <taxon>Pleosporaceae</taxon>
        <taxon>Pyrenophora</taxon>
    </lineage>
</organism>
<dbReference type="InterPro" id="IPR000210">
    <property type="entry name" value="BTB/POZ_dom"/>
</dbReference>
<dbReference type="SMART" id="SM00225">
    <property type="entry name" value="BTB"/>
    <property type="match status" value="1"/>
</dbReference>
<proteinExistence type="predicted"/>
<dbReference type="Pfam" id="PF00651">
    <property type="entry name" value="BTB"/>
    <property type="match status" value="1"/>
</dbReference>